<evidence type="ECO:0000313" key="10">
    <source>
        <dbReference type="EMBL" id="TXD78925.1"/>
    </source>
</evidence>
<evidence type="ECO:0000259" key="7">
    <source>
        <dbReference type="Pfam" id="PF02687"/>
    </source>
</evidence>
<feature type="transmembrane region" description="Helical" evidence="6">
    <location>
        <begin position="348"/>
        <end position="370"/>
    </location>
</feature>
<comment type="subcellular location">
    <subcellularLocation>
        <location evidence="1">Cell membrane</location>
        <topology evidence="1">Multi-pass membrane protein</topology>
    </subcellularLocation>
</comment>
<dbReference type="Proteomes" id="UP000249115">
    <property type="component" value="Unassembled WGS sequence"/>
</dbReference>
<gene>
    <name evidence="10" type="ORF">ESW18_05250</name>
    <name evidence="9" type="ORF">LV84_01783</name>
</gene>
<feature type="domain" description="ABC3 transporter permease C-terminal" evidence="7">
    <location>
        <begin position="356"/>
        <end position="472"/>
    </location>
</feature>
<keyword evidence="3 6" id="KW-0812">Transmembrane</keyword>
<evidence type="ECO:0000259" key="8">
    <source>
        <dbReference type="Pfam" id="PF12704"/>
    </source>
</evidence>
<evidence type="ECO:0000256" key="6">
    <source>
        <dbReference type="SAM" id="Phobius"/>
    </source>
</evidence>
<evidence type="ECO:0000256" key="1">
    <source>
        <dbReference type="ARBA" id="ARBA00004651"/>
    </source>
</evidence>
<dbReference type="EMBL" id="VORV01000003">
    <property type="protein sequence ID" value="TXD78925.1"/>
    <property type="molecule type" value="Genomic_DNA"/>
</dbReference>
<evidence type="ECO:0000256" key="5">
    <source>
        <dbReference type="ARBA" id="ARBA00023136"/>
    </source>
</evidence>
<reference evidence="9 11" key="1">
    <citation type="submission" date="2018-06" db="EMBL/GenBank/DDBJ databases">
        <title>Genomic Encyclopedia of Archaeal and Bacterial Type Strains, Phase II (KMG-II): from individual species to whole genera.</title>
        <authorList>
            <person name="Goeker M."/>
        </authorList>
    </citation>
    <scope>NUCLEOTIDE SEQUENCE [LARGE SCALE GENOMIC DNA]</scope>
    <source>
        <strain evidence="9 11">DSM 22686</strain>
    </source>
</reference>
<feature type="transmembrane region" description="Helical" evidence="6">
    <location>
        <begin position="444"/>
        <end position="468"/>
    </location>
</feature>
<dbReference type="GO" id="GO:0022857">
    <property type="term" value="F:transmembrane transporter activity"/>
    <property type="evidence" value="ECO:0007669"/>
    <property type="project" value="TreeGrafter"/>
</dbReference>
<feature type="transmembrane region" description="Helical" evidence="6">
    <location>
        <begin position="489"/>
        <end position="512"/>
    </location>
</feature>
<protein>
    <submittedName>
        <fullName evidence="10">FtsX-like permease family protein</fullName>
    </submittedName>
    <submittedName>
        <fullName evidence="9">Putative ABC transport system permease protein</fullName>
    </submittedName>
</protein>
<proteinExistence type="predicted"/>
<keyword evidence="5 6" id="KW-0472">Membrane</keyword>
<dbReference type="InterPro" id="IPR003838">
    <property type="entry name" value="ABC3_permease_C"/>
</dbReference>
<accession>A0A2W7RAW8</accession>
<dbReference type="GO" id="GO:0005886">
    <property type="term" value="C:plasma membrane"/>
    <property type="evidence" value="ECO:0007669"/>
    <property type="project" value="UniProtKB-SubCell"/>
</dbReference>
<keyword evidence="2" id="KW-1003">Cell membrane</keyword>
<dbReference type="PANTHER" id="PTHR30572">
    <property type="entry name" value="MEMBRANE COMPONENT OF TRANSPORTER-RELATED"/>
    <property type="match status" value="1"/>
</dbReference>
<dbReference type="RefSeq" id="WP_086498634.1">
    <property type="nucleotide sequence ID" value="NZ_MSSV01000002.1"/>
</dbReference>
<keyword evidence="12" id="KW-1185">Reference proteome</keyword>
<name>A0A2W7RAW8_9BACT</name>
<evidence type="ECO:0000313" key="11">
    <source>
        <dbReference type="Proteomes" id="UP000249115"/>
    </source>
</evidence>
<reference evidence="10 12" key="2">
    <citation type="submission" date="2019-08" db="EMBL/GenBank/DDBJ databases">
        <title>Genome of Algoriphagus ratkowskyi IC026.</title>
        <authorList>
            <person name="Bowman J.P."/>
        </authorList>
    </citation>
    <scope>NUCLEOTIDE SEQUENCE [LARGE SCALE GENOMIC DNA]</scope>
    <source>
        <strain evidence="10 12">IC026</strain>
    </source>
</reference>
<comment type="caution">
    <text evidence="9">The sequence shown here is derived from an EMBL/GenBank/DDBJ whole genome shotgun (WGS) entry which is preliminary data.</text>
</comment>
<feature type="domain" description="MacB-like periplasmic core" evidence="8">
    <location>
        <begin position="77"/>
        <end position="294"/>
    </location>
</feature>
<feature type="transmembrane region" description="Helical" evidence="6">
    <location>
        <begin position="75"/>
        <end position="98"/>
    </location>
</feature>
<feature type="domain" description="MacB-like periplasmic core" evidence="8">
    <location>
        <begin position="501"/>
        <end position="705"/>
    </location>
</feature>
<feature type="transmembrane region" description="Helical" evidence="6">
    <location>
        <begin position="779"/>
        <end position="808"/>
    </location>
</feature>
<feature type="transmembrane region" description="Helical" evidence="6">
    <location>
        <begin position="742"/>
        <end position="767"/>
    </location>
</feature>
<feature type="transmembrane region" description="Helical" evidence="6">
    <location>
        <begin position="828"/>
        <end position="856"/>
    </location>
</feature>
<dbReference type="Pfam" id="PF12704">
    <property type="entry name" value="MacB_PCD"/>
    <property type="match status" value="2"/>
</dbReference>
<keyword evidence="4 6" id="KW-1133">Transmembrane helix</keyword>
<evidence type="ECO:0000313" key="12">
    <source>
        <dbReference type="Proteomes" id="UP000321927"/>
    </source>
</evidence>
<evidence type="ECO:0000256" key="4">
    <source>
        <dbReference type="ARBA" id="ARBA00022989"/>
    </source>
</evidence>
<dbReference type="Proteomes" id="UP000321927">
    <property type="component" value="Unassembled WGS sequence"/>
</dbReference>
<dbReference type="Pfam" id="PF02687">
    <property type="entry name" value="FtsX"/>
    <property type="match status" value="2"/>
</dbReference>
<dbReference type="InterPro" id="IPR050250">
    <property type="entry name" value="Macrolide_Exporter_MacB"/>
</dbReference>
<organism evidence="9 11">
    <name type="scientific">Algoriphagus ratkowskyi</name>
    <dbReference type="NCBI Taxonomy" id="57028"/>
    <lineage>
        <taxon>Bacteria</taxon>
        <taxon>Pseudomonadati</taxon>
        <taxon>Bacteroidota</taxon>
        <taxon>Cytophagia</taxon>
        <taxon>Cytophagales</taxon>
        <taxon>Cyclobacteriaceae</taxon>
        <taxon>Algoriphagus</taxon>
    </lineage>
</organism>
<evidence type="ECO:0000256" key="3">
    <source>
        <dbReference type="ARBA" id="ARBA00022692"/>
    </source>
</evidence>
<feature type="domain" description="ABC3 transporter permease C-terminal" evidence="7">
    <location>
        <begin position="745"/>
        <end position="856"/>
    </location>
</feature>
<dbReference type="AlphaFoldDB" id="A0A2W7RAW8"/>
<dbReference type="EMBL" id="QKZU01000006">
    <property type="protein sequence ID" value="PZX57654.1"/>
    <property type="molecule type" value="Genomic_DNA"/>
</dbReference>
<dbReference type="OrthoDB" id="5933722at2"/>
<dbReference type="InterPro" id="IPR025857">
    <property type="entry name" value="MacB_PCD"/>
</dbReference>
<dbReference type="PANTHER" id="PTHR30572:SF18">
    <property type="entry name" value="ABC-TYPE MACROLIDE FAMILY EXPORT SYSTEM PERMEASE COMPONENT 2"/>
    <property type="match status" value="1"/>
</dbReference>
<evidence type="ECO:0000256" key="2">
    <source>
        <dbReference type="ARBA" id="ARBA00022475"/>
    </source>
</evidence>
<sequence length="865" mass="95647">MTALSLIHDRLNALWLAVTRNDEGVNQLGRTFDGGYLVGSSLEMTHNVNLSIFQIKNMLKNYLKIALRNLLKNKVYSGITIFGLTLGFVCCILMMLYVKDELSYDKFIPNHENIYRVALERIYPDHRSFYAIIPDSYSEVFAEENNGVEESTRLFTLGGEVVIDVGNLKFEERYGAAADSNFFNVFDLEILQGAVQYEALAKPNTVVLTQTAAERLFKSESPIGKTISMFDLDFEVSAVMADLHETSHFELDFLFSSVSFPDLEQENFTGFSAYTYLKINPKVDPSLVESQIPNLVSKFAAGQIERELGVSFAEYTAAGNGYRYFLQPLTSIHLHSNLQSEMRVNGNYLYVFIFIAIALFILAMACINFINLATARSADRAREIGVRKAMGSDRSQIIKQFLLESLFLTFISLALGVLLVNLALPFFNNLAEKSIKIDTDSVVLALPTLLVFGALVGLLTGYYPAFHISKINTIRILKGDLMVTGGNNWLRNGLVVFQFGIAIILITGTLIINRQINFIQSTSLGFQKENVLILERFGDQKSRGVLRDELEKLPGVVSVGVSSSLPGKGAIGIQFTKPGGGDVLTGKSFAGDDYFFQTMGIKPLLGRVFNEAFNDSLSLILNEEAVKVFFGAQDPLGQKLKTSTNINGESRDVELVVIGVVEDFNFESLHTQVTPLAMVHVNNSRGRENFLSVRFTSGQQAEVVQGLESKWSQHSDGSPLAYFFLDDDLDQLYRSEKISSQILGVFSILAIIIACIGLFGLATYTAFLRTKEIGVRKVLGASVGSIVVLLSINFARLVGLAFLIAVPISWYAMSTWLDSFAFKIDLDIWVFAIAGLLTLFIALGTVSYQAISAAIVNPVKSLKSE</sequence>
<evidence type="ECO:0000313" key="9">
    <source>
        <dbReference type="EMBL" id="PZX57654.1"/>
    </source>
</evidence>
<feature type="transmembrane region" description="Helical" evidence="6">
    <location>
        <begin position="401"/>
        <end position="424"/>
    </location>
</feature>